<dbReference type="AlphaFoldDB" id="A0A2I9CSL7"/>
<dbReference type="SMART" id="SM00418">
    <property type="entry name" value="HTH_ARSR"/>
    <property type="match status" value="1"/>
</dbReference>
<evidence type="ECO:0000256" key="2">
    <source>
        <dbReference type="ARBA" id="ARBA00023125"/>
    </source>
</evidence>
<gene>
    <name evidence="5" type="ORF">DAERI_020256</name>
</gene>
<dbReference type="PANTHER" id="PTHR43132">
    <property type="entry name" value="ARSENICAL RESISTANCE OPERON REPRESSOR ARSR-RELATED"/>
    <property type="match status" value="1"/>
</dbReference>
<dbReference type="RefSeq" id="WP_103128141.1">
    <property type="nucleotide sequence ID" value="NZ_BFAG01000002.1"/>
</dbReference>
<comment type="caution">
    <text evidence="5">The sequence shown here is derived from an EMBL/GenBank/DDBJ whole genome shotgun (WGS) entry which is preliminary data.</text>
</comment>
<dbReference type="InterPro" id="IPR036390">
    <property type="entry name" value="WH_DNA-bd_sf"/>
</dbReference>
<evidence type="ECO:0000313" key="5">
    <source>
        <dbReference type="EMBL" id="GBF04659.1"/>
    </source>
</evidence>
<evidence type="ECO:0000256" key="3">
    <source>
        <dbReference type="ARBA" id="ARBA00023163"/>
    </source>
</evidence>
<dbReference type="GO" id="GO:0003677">
    <property type="term" value="F:DNA binding"/>
    <property type="evidence" value="ECO:0007669"/>
    <property type="project" value="UniProtKB-KW"/>
</dbReference>
<feature type="domain" description="HTH arsR-type" evidence="4">
    <location>
        <begin position="7"/>
        <end position="100"/>
    </location>
</feature>
<dbReference type="Gene3D" id="1.10.10.10">
    <property type="entry name" value="Winged helix-like DNA-binding domain superfamily/Winged helix DNA-binding domain"/>
    <property type="match status" value="1"/>
</dbReference>
<organism evidence="5 6">
    <name type="scientific">Deinococcus aerius</name>
    <dbReference type="NCBI Taxonomy" id="200253"/>
    <lineage>
        <taxon>Bacteria</taxon>
        <taxon>Thermotogati</taxon>
        <taxon>Deinococcota</taxon>
        <taxon>Deinococci</taxon>
        <taxon>Deinococcales</taxon>
        <taxon>Deinococcaceae</taxon>
        <taxon>Deinococcus</taxon>
    </lineage>
</organism>
<dbReference type="GO" id="GO:0003700">
    <property type="term" value="F:DNA-binding transcription factor activity"/>
    <property type="evidence" value="ECO:0007669"/>
    <property type="project" value="InterPro"/>
</dbReference>
<dbReference type="InterPro" id="IPR051011">
    <property type="entry name" value="Metal_resp_trans_reg"/>
</dbReference>
<reference evidence="6" key="1">
    <citation type="submission" date="2018-01" db="EMBL/GenBank/DDBJ databases">
        <title>Draft Genome Sequence of the Radioresistant Bacterium Deinococcus aerius TR0125, Isolated from the Higher Atmosphere above Japan.</title>
        <authorList>
            <person name="Satoh K."/>
            <person name="Arai H."/>
            <person name="Sanzen T."/>
            <person name="Kawaguchi Y."/>
            <person name="Hayashi H."/>
            <person name="Yokobori S."/>
            <person name="Yamagishi A."/>
            <person name="Oono Y."/>
            <person name="Narumi I."/>
        </authorList>
    </citation>
    <scope>NUCLEOTIDE SEQUENCE [LARGE SCALE GENOMIC DNA]</scope>
    <source>
        <strain evidence="6">TR0125</strain>
    </source>
</reference>
<dbReference type="SUPFAM" id="SSF46785">
    <property type="entry name" value="Winged helix' DNA-binding domain"/>
    <property type="match status" value="1"/>
</dbReference>
<accession>A0A2I9CSL7</accession>
<keyword evidence="6" id="KW-1185">Reference proteome</keyword>
<evidence type="ECO:0000313" key="6">
    <source>
        <dbReference type="Proteomes" id="UP000236569"/>
    </source>
</evidence>
<dbReference type="InterPro" id="IPR011991">
    <property type="entry name" value="ArsR-like_HTH"/>
</dbReference>
<dbReference type="PRINTS" id="PR00778">
    <property type="entry name" value="HTHARSR"/>
</dbReference>
<name>A0A2I9CSL7_9DEIO</name>
<protein>
    <submittedName>
        <fullName evidence="5">Transcriptional regulator TrmB</fullName>
    </submittedName>
</protein>
<dbReference type="CDD" id="cd00090">
    <property type="entry name" value="HTH_ARSR"/>
    <property type="match status" value="1"/>
</dbReference>
<dbReference type="PANTHER" id="PTHR43132:SF2">
    <property type="entry name" value="ARSENICAL RESISTANCE OPERON REPRESSOR ARSR-RELATED"/>
    <property type="match status" value="1"/>
</dbReference>
<keyword evidence="2" id="KW-0238">DNA-binding</keyword>
<dbReference type="PROSITE" id="PS50987">
    <property type="entry name" value="HTH_ARSR_2"/>
    <property type="match status" value="1"/>
</dbReference>
<dbReference type="Proteomes" id="UP000236569">
    <property type="component" value="Unassembled WGS sequence"/>
</dbReference>
<dbReference type="OrthoDB" id="9798835at2"/>
<keyword evidence="3" id="KW-0804">Transcription</keyword>
<dbReference type="EMBL" id="BFAG01000002">
    <property type="protein sequence ID" value="GBF04659.1"/>
    <property type="molecule type" value="Genomic_DNA"/>
</dbReference>
<dbReference type="NCBIfam" id="NF033788">
    <property type="entry name" value="HTH_metalloreg"/>
    <property type="match status" value="1"/>
</dbReference>
<evidence type="ECO:0000259" key="4">
    <source>
        <dbReference type="PROSITE" id="PS50987"/>
    </source>
</evidence>
<evidence type="ECO:0000256" key="1">
    <source>
        <dbReference type="ARBA" id="ARBA00023015"/>
    </source>
</evidence>
<proteinExistence type="predicted"/>
<dbReference type="InterPro" id="IPR036388">
    <property type="entry name" value="WH-like_DNA-bd_sf"/>
</dbReference>
<sequence length="100" mass="10964">MSVRTPPAPDLLEAKAKLFRGFSDRSRLSLLEALREEPRRVSERMALTGLTQPNVSHHLACLRDGGLVQAERVGQMLALIDDLLAAVAACGHDREEFPSS</sequence>
<keyword evidence="1" id="KW-0805">Transcription regulation</keyword>
<dbReference type="InterPro" id="IPR001845">
    <property type="entry name" value="HTH_ArsR_DNA-bd_dom"/>
</dbReference>
<dbReference type="Pfam" id="PF01022">
    <property type="entry name" value="HTH_5"/>
    <property type="match status" value="1"/>
</dbReference>